<feature type="active site" description="Proton donor/acceptor" evidence="5">
    <location>
        <position position="159"/>
    </location>
</feature>
<comment type="similarity">
    <text evidence="1">Belongs to the DNA repair enzymes AP/ExoA family.</text>
</comment>
<dbReference type="GO" id="GO:0003906">
    <property type="term" value="F:DNA-(apurinic or apyrimidinic site) endonuclease activity"/>
    <property type="evidence" value="ECO:0007669"/>
    <property type="project" value="TreeGrafter"/>
</dbReference>
<dbReference type="InterPro" id="IPR020847">
    <property type="entry name" value="AP_endonuclease_F1_BS"/>
</dbReference>
<dbReference type="GO" id="GO:0046872">
    <property type="term" value="F:metal ion binding"/>
    <property type="evidence" value="ECO:0007669"/>
    <property type="project" value="UniProtKB-KW"/>
</dbReference>
<evidence type="ECO:0000256" key="7">
    <source>
        <dbReference type="PIRSR" id="PIRSR604808-3"/>
    </source>
</evidence>
<keyword evidence="4 6" id="KW-0460">Magnesium</keyword>
<dbReference type="InterPro" id="IPR005135">
    <property type="entry name" value="Endo/exonuclease/phosphatase"/>
</dbReference>
<feature type="active site" evidence="5">
    <location>
        <position position="119"/>
    </location>
</feature>
<dbReference type="Gene3D" id="3.60.10.10">
    <property type="entry name" value="Endonuclease/exonuclease/phosphatase"/>
    <property type="match status" value="1"/>
</dbReference>
<dbReference type="GO" id="GO:0006284">
    <property type="term" value="P:base-excision repair"/>
    <property type="evidence" value="ECO:0007669"/>
    <property type="project" value="TreeGrafter"/>
</dbReference>
<proteinExistence type="inferred from homology"/>
<feature type="binding site" evidence="6">
    <location>
        <position position="39"/>
    </location>
    <ligand>
        <name>Mg(2+)</name>
        <dbReference type="ChEBI" id="CHEBI:18420"/>
        <label>1</label>
    </ligand>
</feature>
<evidence type="ECO:0000256" key="2">
    <source>
        <dbReference type="ARBA" id="ARBA00022723"/>
    </source>
</evidence>
<evidence type="ECO:0000259" key="8">
    <source>
        <dbReference type="Pfam" id="PF03372"/>
    </source>
</evidence>
<feature type="domain" description="Endonuclease/exonuclease/phosphatase" evidence="8">
    <location>
        <begin position="7"/>
        <end position="257"/>
    </location>
</feature>
<evidence type="ECO:0000256" key="5">
    <source>
        <dbReference type="PIRSR" id="PIRSR604808-1"/>
    </source>
</evidence>
<evidence type="ECO:0000313" key="9">
    <source>
        <dbReference type="EMBL" id="KKW33349.1"/>
    </source>
</evidence>
<dbReference type="AlphaFoldDB" id="A0A0G2AL47"/>
<feature type="site" description="Interaction with DNA substrate" evidence="7">
    <location>
        <position position="257"/>
    </location>
</feature>
<evidence type="ECO:0000256" key="3">
    <source>
        <dbReference type="ARBA" id="ARBA00022801"/>
    </source>
</evidence>
<dbReference type="PROSITE" id="PS00726">
    <property type="entry name" value="AP_NUCLEASE_F1_1"/>
    <property type="match status" value="1"/>
</dbReference>
<feature type="site" description="Transition state stabilizer" evidence="7">
    <location>
        <position position="161"/>
    </location>
</feature>
<dbReference type="GO" id="GO:0008081">
    <property type="term" value="F:phosphoric diester hydrolase activity"/>
    <property type="evidence" value="ECO:0007669"/>
    <property type="project" value="TreeGrafter"/>
</dbReference>
<organism evidence="9 10">
    <name type="scientific">Candidatus Uhrbacteria bacterium GW2011_GWA2_52_8d</name>
    <dbReference type="NCBI Taxonomy" id="1618979"/>
    <lineage>
        <taxon>Bacteria</taxon>
        <taxon>Candidatus Uhriibacteriota</taxon>
    </lineage>
</organism>
<reference evidence="9 10" key="1">
    <citation type="journal article" date="2015" name="Nature">
        <title>rRNA introns, odd ribosomes, and small enigmatic genomes across a large radiation of phyla.</title>
        <authorList>
            <person name="Brown C.T."/>
            <person name="Hug L.A."/>
            <person name="Thomas B.C."/>
            <person name="Sharon I."/>
            <person name="Castelle C.J."/>
            <person name="Singh A."/>
            <person name="Wilkins M.J."/>
            <person name="Williams K.H."/>
            <person name="Banfield J.F."/>
        </authorList>
    </citation>
    <scope>NUCLEOTIDE SEQUENCE [LARGE SCALE GENOMIC DNA]</scope>
</reference>
<dbReference type="Proteomes" id="UP000034054">
    <property type="component" value="Unassembled WGS sequence"/>
</dbReference>
<feature type="active site" description="Proton acceptor" evidence="5">
    <location>
        <position position="257"/>
    </location>
</feature>
<dbReference type="InterPro" id="IPR036691">
    <property type="entry name" value="Endo/exonu/phosph_ase_sf"/>
</dbReference>
<evidence type="ECO:0000256" key="4">
    <source>
        <dbReference type="ARBA" id="ARBA00022842"/>
    </source>
</evidence>
<keyword evidence="6" id="KW-0464">Manganese</keyword>
<keyword evidence="2 6" id="KW-0479">Metal-binding</keyword>
<dbReference type="InterPro" id="IPR004808">
    <property type="entry name" value="AP_endonuc_1"/>
</dbReference>
<comment type="caution">
    <text evidence="9">The sequence shown here is derived from an EMBL/GenBank/DDBJ whole genome shotgun (WGS) entry which is preliminary data.</text>
</comment>
<sequence length="266" mass="30628">MKSLKLISWNVNGLRAVVRKDTFIPSVKKHAPDVLCLQETKARQGQAEIDLPEYEEIWNSAEKAGYAGTAIFTKIKPLSIVYDIPGADPKKFEDTFGQPLKEGRVITMEFNDFFLVNVYTPNAKRDLARLKFRHNVWDPAFLQYLKNLEKQKPIVLCGDLNVAHKEIDLARPKDNHKNAGFTDEEREGADKLITAGFIDTFRYFYPDKKDAYTWWSTFQRARERNIGWRIDYFFVSPKLAGHLKSASIHPDVMGSDHCPVEIQLSF</sequence>
<gene>
    <name evidence="9" type="ORF">UY76_C0005G0003</name>
</gene>
<evidence type="ECO:0000313" key="10">
    <source>
        <dbReference type="Proteomes" id="UP000034054"/>
    </source>
</evidence>
<evidence type="ECO:0000256" key="1">
    <source>
        <dbReference type="ARBA" id="ARBA00007092"/>
    </source>
</evidence>
<dbReference type="NCBIfam" id="TIGR00195">
    <property type="entry name" value="exoDNase_III"/>
    <property type="match status" value="1"/>
</dbReference>
<comment type="cofactor">
    <cofactor evidence="6">
        <name>Mg(2+)</name>
        <dbReference type="ChEBI" id="CHEBI:18420"/>
    </cofactor>
    <cofactor evidence="6">
        <name>Mn(2+)</name>
        <dbReference type="ChEBI" id="CHEBI:29035"/>
    </cofactor>
    <text evidence="6">Probably binds two magnesium or manganese ions per subunit.</text>
</comment>
<keyword evidence="3" id="KW-0378">Hydrolase</keyword>
<feature type="site" description="Important for catalytic activity" evidence="7">
    <location>
        <position position="231"/>
    </location>
</feature>
<dbReference type="GO" id="GO:0003677">
    <property type="term" value="F:DNA binding"/>
    <property type="evidence" value="ECO:0007669"/>
    <property type="project" value="InterPro"/>
</dbReference>
<dbReference type="PROSITE" id="PS51435">
    <property type="entry name" value="AP_NUCLEASE_F1_4"/>
    <property type="match status" value="1"/>
</dbReference>
<dbReference type="EMBL" id="LCRH01000005">
    <property type="protein sequence ID" value="KKW33349.1"/>
    <property type="molecule type" value="Genomic_DNA"/>
</dbReference>
<feature type="binding site" evidence="6">
    <location>
        <position position="257"/>
    </location>
    <ligand>
        <name>Mg(2+)</name>
        <dbReference type="ChEBI" id="CHEBI:18420"/>
        <label>1</label>
    </ligand>
</feature>
<dbReference type="CDD" id="cd09087">
    <property type="entry name" value="Ape1-like_AP-endo"/>
    <property type="match status" value="1"/>
</dbReference>
<name>A0A0G2AL47_9BACT</name>
<dbReference type="Pfam" id="PF03372">
    <property type="entry name" value="Exo_endo_phos"/>
    <property type="match status" value="1"/>
</dbReference>
<protein>
    <submittedName>
        <fullName evidence="9">Exodeoxyribonuclease III Xth</fullName>
    </submittedName>
</protein>
<dbReference type="PATRIC" id="fig|1618979.3.peg.93"/>
<accession>A0A0G2AL47</accession>
<feature type="binding site" evidence="6">
    <location>
        <position position="10"/>
    </location>
    <ligand>
        <name>Mg(2+)</name>
        <dbReference type="ChEBI" id="CHEBI:18420"/>
        <label>1</label>
    </ligand>
</feature>
<dbReference type="PANTHER" id="PTHR22748">
    <property type="entry name" value="AP ENDONUCLEASE"/>
    <property type="match status" value="1"/>
</dbReference>
<dbReference type="SUPFAM" id="SSF56219">
    <property type="entry name" value="DNase I-like"/>
    <property type="match status" value="1"/>
</dbReference>
<dbReference type="GO" id="GO:0008311">
    <property type="term" value="F:double-stranded DNA 3'-5' DNA exonuclease activity"/>
    <property type="evidence" value="ECO:0007669"/>
    <property type="project" value="TreeGrafter"/>
</dbReference>
<feature type="binding site" evidence="6">
    <location>
        <position position="161"/>
    </location>
    <ligand>
        <name>Mg(2+)</name>
        <dbReference type="ChEBI" id="CHEBI:18420"/>
        <label>1</label>
    </ligand>
</feature>
<feature type="binding site" evidence="6">
    <location>
        <position position="256"/>
    </location>
    <ligand>
        <name>Mg(2+)</name>
        <dbReference type="ChEBI" id="CHEBI:18420"/>
        <label>1</label>
    </ligand>
</feature>
<dbReference type="PANTHER" id="PTHR22748:SF6">
    <property type="entry name" value="DNA-(APURINIC OR APYRIMIDINIC SITE) ENDONUCLEASE"/>
    <property type="match status" value="1"/>
</dbReference>
<dbReference type="NCBIfam" id="TIGR00633">
    <property type="entry name" value="xth"/>
    <property type="match status" value="1"/>
</dbReference>
<feature type="binding site" evidence="6">
    <location>
        <position position="159"/>
    </location>
    <ligand>
        <name>Mg(2+)</name>
        <dbReference type="ChEBI" id="CHEBI:18420"/>
        <label>1</label>
    </ligand>
</feature>
<evidence type="ECO:0000256" key="6">
    <source>
        <dbReference type="PIRSR" id="PIRSR604808-2"/>
    </source>
</evidence>